<evidence type="ECO:0000313" key="8">
    <source>
        <dbReference type="EnsemblMetazoa" id="tetur18g01130.1"/>
    </source>
</evidence>
<keyword evidence="4" id="KW-0804">Transcription</keyword>
<reference evidence="8" key="2">
    <citation type="submission" date="2015-06" db="UniProtKB">
        <authorList>
            <consortium name="EnsemblMetazoa"/>
        </authorList>
    </citation>
    <scope>IDENTIFICATION</scope>
</reference>
<keyword evidence="6" id="KW-0175">Coiled coil</keyword>
<evidence type="ECO:0000256" key="7">
    <source>
        <dbReference type="SAM" id="MobiDB-lite"/>
    </source>
</evidence>
<dbReference type="eggNOG" id="KOG4466">
    <property type="taxonomic scope" value="Eukaryota"/>
</dbReference>
<dbReference type="KEGG" id="tut:107366436"/>
<feature type="coiled-coil region" evidence="6">
    <location>
        <begin position="115"/>
        <end position="157"/>
    </location>
</feature>
<dbReference type="STRING" id="32264.T1KQT8"/>
<dbReference type="EMBL" id="CAEY01000381">
    <property type="status" value="NOT_ANNOTATED_CDS"/>
    <property type="molecule type" value="Genomic_DNA"/>
</dbReference>
<dbReference type="HOGENOM" id="CLU_050862_0_0_1"/>
<comment type="subcellular location">
    <subcellularLocation>
        <location evidence="1">Nucleus</location>
    </subcellularLocation>
</comment>
<dbReference type="PANTHER" id="PTHR21964">
    <property type="entry name" value="BREAST CANCER METASTASIS-SUPPRESSOR 1"/>
    <property type="match status" value="1"/>
</dbReference>
<dbReference type="SMART" id="SM01401">
    <property type="entry name" value="Sds3"/>
    <property type="match status" value="1"/>
</dbReference>
<keyword evidence="9" id="KW-1185">Reference proteome</keyword>
<proteinExistence type="predicted"/>
<evidence type="ECO:0000313" key="9">
    <source>
        <dbReference type="Proteomes" id="UP000015104"/>
    </source>
</evidence>
<feature type="compositionally biased region" description="Acidic residues" evidence="7">
    <location>
        <begin position="1"/>
        <end position="11"/>
    </location>
</feature>
<keyword evidence="2" id="KW-0678">Repressor</keyword>
<evidence type="ECO:0000256" key="3">
    <source>
        <dbReference type="ARBA" id="ARBA00023015"/>
    </source>
</evidence>
<dbReference type="Proteomes" id="UP000015104">
    <property type="component" value="Unassembled WGS sequence"/>
</dbReference>
<reference evidence="9" key="1">
    <citation type="submission" date="2011-08" db="EMBL/GenBank/DDBJ databases">
        <authorList>
            <person name="Rombauts S."/>
        </authorList>
    </citation>
    <scope>NUCLEOTIDE SEQUENCE</scope>
    <source>
        <strain evidence="9">London</strain>
    </source>
</reference>
<organism evidence="8 9">
    <name type="scientific">Tetranychus urticae</name>
    <name type="common">Two-spotted spider mite</name>
    <dbReference type="NCBI Taxonomy" id="32264"/>
    <lineage>
        <taxon>Eukaryota</taxon>
        <taxon>Metazoa</taxon>
        <taxon>Ecdysozoa</taxon>
        <taxon>Arthropoda</taxon>
        <taxon>Chelicerata</taxon>
        <taxon>Arachnida</taxon>
        <taxon>Acari</taxon>
        <taxon>Acariformes</taxon>
        <taxon>Trombidiformes</taxon>
        <taxon>Prostigmata</taxon>
        <taxon>Eleutherengona</taxon>
        <taxon>Raphignathae</taxon>
        <taxon>Tetranychoidea</taxon>
        <taxon>Tetranychidae</taxon>
        <taxon>Tetranychus</taxon>
    </lineage>
</organism>
<sequence>MSEFDFDDDESNDRQDGGDHDSDEDTEDASETEVVADMERYDGDYLEIKEQSDILNRMYQDKLSSLKEQLRQLDDGVHPDYVKRLKKYEQEYQDRLILNEAYLAYETERIEKEFIHEKKAALREFEERKVELKESLIADLEEKKKIAESERLTLELNSDSIETKATTTRKLRRRPNDPAPVPEKRKRGSPAQLNYLLDERDINDDLKALTRASSVKYVNDNPSDSDSSTHTVDVRVEDGKLFFERKWFHRGQFVCVKTQENVETNGTLASIAFSEIWIKKADNTKFRISLSSLQRGRYSIHKRAT</sequence>
<dbReference type="AlphaFoldDB" id="T1KQT8"/>
<evidence type="ECO:0000256" key="1">
    <source>
        <dbReference type="ARBA" id="ARBA00004123"/>
    </source>
</evidence>
<evidence type="ECO:0000256" key="4">
    <source>
        <dbReference type="ARBA" id="ARBA00023163"/>
    </source>
</evidence>
<name>T1KQT8_TETUR</name>
<dbReference type="Pfam" id="PF08598">
    <property type="entry name" value="Sds3"/>
    <property type="match status" value="1"/>
</dbReference>
<dbReference type="InterPro" id="IPR013907">
    <property type="entry name" value="Sds3"/>
</dbReference>
<evidence type="ECO:0000256" key="5">
    <source>
        <dbReference type="ARBA" id="ARBA00023242"/>
    </source>
</evidence>
<dbReference type="EnsemblMetazoa" id="tetur18g01130.1">
    <property type="protein sequence ID" value="tetur18g01130.1"/>
    <property type="gene ID" value="tetur18g01130"/>
</dbReference>
<dbReference type="OMA" id="VICQCSA"/>
<evidence type="ECO:0000256" key="6">
    <source>
        <dbReference type="SAM" id="Coils"/>
    </source>
</evidence>
<dbReference type="OrthoDB" id="70376at2759"/>
<gene>
    <name evidence="8" type="primary">107366436</name>
</gene>
<feature type="compositionally biased region" description="Acidic residues" evidence="7">
    <location>
        <begin position="21"/>
        <end position="36"/>
    </location>
</feature>
<evidence type="ECO:0008006" key="10">
    <source>
        <dbReference type="Google" id="ProtNLM"/>
    </source>
</evidence>
<keyword evidence="5" id="KW-0539">Nucleus</keyword>
<feature type="region of interest" description="Disordered" evidence="7">
    <location>
        <begin position="1"/>
        <end position="41"/>
    </location>
</feature>
<dbReference type="GO" id="GO:0005654">
    <property type="term" value="C:nucleoplasm"/>
    <property type="evidence" value="ECO:0007669"/>
    <property type="project" value="UniProtKB-ARBA"/>
</dbReference>
<evidence type="ECO:0000256" key="2">
    <source>
        <dbReference type="ARBA" id="ARBA00022491"/>
    </source>
</evidence>
<accession>T1KQT8</accession>
<feature type="region of interest" description="Disordered" evidence="7">
    <location>
        <begin position="163"/>
        <end position="192"/>
    </location>
</feature>
<dbReference type="GO" id="GO:0010468">
    <property type="term" value="P:regulation of gene expression"/>
    <property type="evidence" value="ECO:0007669"/>
    <property type="project" value="UniProtKB-ARBA"/>
</dbReference>
<keyword evidence="3" id="KW-0805">Transcription regulation</keyword>
<protein>
    <recommendedName>
        <fullName evidence="10">Sin3 histone deacetylase corepressor complex component SDS3</fullName>
    </recommendedName>
</protein>